<dbReference type="InterPro" id="IPR000504">
    <property type="entry name" value="RRM_dom"/>
</dbReference>
<dbReference type="GO" id="GO:0034456">
    <property type="term" value="C:UTP-C complex"/>
    <property type="evidence" value="ECO:0007669"/>
    <property type="project" value="TreeGrafter"/>
</dbReference>
<reference evidence="6" key="1">
    <citation type="submission" date="2022-01" db="EMBL/GenBank/DDBJ databases">
        <authorList>
            <person name="King R."/>
        </authorList>
    </citation>
    <scope>NUCLEOTIDE SEQUENCE</scope>
</reference>
<evidence type="ECO:0000259" key="4">
    <source>
        <dbReference type="Pfam" id="PF00076"/>
    </source>
</evidence>
<keyword evidence="3" id="KW-0175">Coiled coil</keyword>
<dbReference type="Proteomes" id="UP001153620">
    <property type="component" value="Chromosome 3"/>
</dbReference>
<dbReference type="Pfam" id="PF00076">
    <property type="entry name" value="RRM_1"/>
    <property type="match status" value="1"/>
</dbReference>
<accession>A0A9N9WXQ0</accession>
<dbReference type="InterPro" id="IPR024326">
    <property type="entry name" value="RRP7_C"/>
</dbReference>
<sequence length="267" mass="31271">MSFEAIEKISEFKVLKLRFSESDDEKDAHEIFLKKYRSEKKSSSKPSAKTLLVLNIPPYATKDSLLNVFKSVGDVENITLIDDYSNEHKTKYNVPSKFFNDTVPFKFLIGFIVFKKSSSLDAIFSLTELPPMAETLTGIEKWTDEHNKKIVNYNDMQLEIEEYMKHFDKLLEAEKNQDNTDADEDGWIQVGKKSGGFKQSETVVHRLEEKMQNQRKKAKRNLQQISGIYAFEARENKKQELIELRKKFEDDKSKLQAMRQNRKFKPY</sequence>
<comment type="similarity">
    <text evidence="1">Belongs to the RRP7 family.</text>
</comment>
<dbReference type="Gene3D" id="6.10.250.1770">
    <property type="match status" value="1"/>
</dbReference>
<dbReference type="GO" id="GO:0006364">
    <property type="term" value="P:rRNA processing"/>
    <property type="evidence" value="ECO:0007669"/>
    <property type="project" value="TreeGrafter"/>
</dbReference>
<dbReference type="CDD" id="cd12951">
    <property type="entry name" value="RRP7_Rrp7A"/>
    <property type="match status" value="1"/>
</dbReference>
<proteinExistence type="inferred from homology"/>
<dbReference type="EMBL" id="OU895879">
    <property type="protein sequence ID" value="CAG9807969.1"/>
    <property type="molecule type" value="Genomic_DNA"/>
</dbReference>
<name>A0A9N9WXQ0_9DIPT</name>
<organism evidence="6 7">
    <name type="scientific">Chironomus riparius</name>
    <dbReference type="NCBI Taxonomy" id="315576"/>
    <lineage>
        <taxon>Eukaryota</taxon>
        <taxon>Metazoa</taxon>
        <taxon>Ecdysozoa</taxon>
        <taxon>Arthropoda</taxon>
        <taxon>Hexapoda</taxon>
        <taxon>Insecta</taxon>
        <taxon>Pterygota</taxon>
        <taxon>Neoptera</taxon>
        <taxon>Endopterygota</taxon>
        <taxon>Diptera</taxon>
        <taxon>Nematocera</taxon>
        <taxon>Chironomoidea</taxon>
        <taxon>Chironomidae</taxon>
        <taxon>Chironominae</taxon>
        <taxon>Chironomus</taxon>
    </lineage>
</organism>
<keyword evidence="7" id="KW-1185">Reference proteome</keyword>
<dbReference type="InterPro" id="IPR040446">
    <property type="entry name" value="RRP7"/>
</dbReference>
<feature type="domain" description="RRM" evidence="4">
    <location>
        <begin position="51"/>
        <end position="88"/>
    </location>
</feature>
<dbReference type="Pfam" id="PF12923">
    <property type="entry name" value="RRP7"/>
    <property type="match status" value="1"/>
</dbReference>
<dbReference type="GO" id="GO:0032545">
    <property type="term" value="C:CURI complex"/>
    <property type="evidence" value="ECO:0007669"/>
    <property type="project" value="TreeGrafter"/>
</dbReference>
<dbReference type="InterPro" id="IPR012677">
    <property type="entry name" value="Nucleotide-bd_a/b_plait_sf"/>
</dbReference>
<evidence type="ECO:0000313" key="7">
    <source>
        <dbReference type="Proteomes" id="UP001153620"/>
    </source>
</evidence>
<dbReference type="PANTHER" id="PTHR13191">
    <property type="entry name" value="RIBOSOMAL RNA PROCESSING PROTEIN 7-RELATED"/>
    <property type="match status" value="1"/>
</dbReference>
<evidence type="ECO:0000256" key="3">
    <source>
        <dbReference type="SAM" id="Coils"/>
    </source>
</evidence>
<dbReference type="SUPFAM" id="SSF54928">
    <property type="entry name" value="RNA-binding domain, RBD"/>
    <property type="match status" value="1"/>
</dbReference>
<feature type="domain" description="Ribosomal RNA-processing protein 7 C-terminal" evidence="5">
    <location>
        <begin position="148"/>
        <end position="267"/>
    </location>
</feature>
<dbReference type="GO" id="GO:0003723">
    <property type="term" value="F:RNA binding"/>
    <property type="evidence" value="ECO:0007669"/>
    <property type="project" value="UniProtKB-KW"/>
</dbReference>
<keyword evidence="2" id="KW-0694">RNA-binding</keyword>
<evidence type="ECO:0000256" key="1">
    <source>
        <dbReference type="ARBA" id="ARBA00006110"/>
    </source>
</evidence>
<dbReference type="OrthoDB" id="5390at2759"/>
<reference evidence="6" key="2">
    <citation type="submission" date="2022-10" db="EMBL/GenBank/DDBJ databases">
        <authorList>
            <consortium name="ENA_rothamsted_submissions"/>
            <consortium name="culmorum"/>
            <person name="King R."/>
        </authorList>
    </citation>
    <scope>NUCLEOTIDE SEQUENCE</scope>
</reference>
<dbReference type="AlphaFoldDB" id="A0A9N9WXQ0"/>
<evidence type="ECO:0000313" key="6">
    <source>
        <dbReference type="EMBL" id="CAG9807969.1"/>
    </source>
</evidence>
<dbReference type="Gene3D" id="3.30.70.330">
    <property type="match status" value="1"/>
</dbReference>
<feature type="coiled-coil region" evidence="3">
    <location>
        <begin position="197"/>
        <end position="261"/>
    </location>
</feature>
<dbReference type="InterPro" id="IPR035979">
    <property type="entry name" value="RBD_domain_sf"/>
</dbReference>
<protein>
    <submittedName>
        <fullName evidence="6">Uncharacterized protein</fullName>
    </submittedName>
</protein>
<evidence type="ECO:0000256" key="2">
    <source>
        <dbReference type="ARBA" id="ARBA00022884"/>
    </source>
</evidence>
<gene>
    <name evidence="6" type="ORF">CHIRRI_LOCUS10815</name>
</gene>
<dbReference type="GO" id="GO:0000028">
    <property type="term" value="P:ribosomal small subunit assembly"/>
    <property type="evidence" value="ECO:0007669"/>
    <property type="project" value="TreeGrafter"/>
</dbReference>
<evidence type="ECO:0000259" key="5">
    <source>
        <dbReference type="Pfam" id="PF12923"/>
    </source>
</evidence>
<dbReference type="PANTHER" id="PTHR13191:SF0">
    <property type="entry name" value="RIBOSOMAL RNA-PROCESSING PROTEIN 7 HOMOLOG A-RELATED"/>
    <property type="match status" value="1"/>
</dbReference>